<dbReference type="STRING" id="441209.GCA_001870665_03257"/>
<organism evidence="2 3">
    <name type="scientific">Roseinatronobacter bogoriensis subsp. barguzinensis</name>
    <dbReference type="NCBI Taxonomy" id="441209"/>
    <lineage>
        <taxon>Bacteria</taxon>
        <taxon>Pseudomonadati</taxon>
        <taxon>Pseudomonadota</taxon>
        <taxon>Alphaproteobacteria</taxon>
        <taxon>Rhodobacterales</taxon>
        <taxon>Paracoccaceae</taxon>
        <taxon>Roseinatronobacter</taxon>
    </lineage>
</organism>
<evidence type="ECO:0000313" key="3">
    <source>
        <dbReference type="Proteomes" id="UP000228948"/>
    </source>
</evidence>
<dbReference type="KEGG" id="rbg:BG454_17345"/>
<accession>A0A2K8KD30</accession>
<dbReference type="Proteomes" id="UP000228948">
    <property type="component" value="Chromosome"/>
</dbReference>
<proteinExistence type="predicted"/>
<keyword evidence="1" id="KW-0812">Transmembrane</keyword>
<feature type="transmembrane region" description="Helical" evidence="1">
    <location>
        <begin position="69"/>
        <end position="89"/>
    </location>
</feature>
<protein>
    <recommendedName>
        <fullName evidence="4">Dihydroorotate dehydrogenase</fullName>
    </recommendedName>
</protein>
<gene>
    <name evidence="2" type="ORF">BG454_17345</name>
</gene>
<dbReference type="RefSeq" id="WP_100319209.1">
    <property type="nucleotide sequence ID" value="NZ_CP024899.1"/>
</dbReference>
<evidence type="ECO:0008006" key="4">
    <source>
        <dbReference type="Google" id="ProtNLM"/>
    </source>
</evidence>
<dbReference type="AlphaFoldDB" id="A0A2K8KD30"/>
<keyword evidence="1" id="KW-0472">Membrane</keyword>
<name>A0A2K8KD30_9RHOB</name>
<keyword evidence="3" id="KW-1185">Reference proteome</keyword>
<keyword evidence="1" id="KW-1133">Transmembrane helix</keyword>
<evidence type="ECO:0000313" key="2">
    <source>
        <dbReference type="EMBL" id="ATX67357.1"/>
    </source>
</evidence>
<dbReference type="EMBL" id="CP024899">
    <property type="protein sequence ID" value="ATX67357.1"/>
    <property type="molecule type" value="Genomic_DNA"/>
</dbReference>
<reference evidence="2 3" key="1">
    <citation type="submission" date="2017-11" db="EMBL/GenBank/DDBJ databases">
        <title>Revised Sequence and Annotation of the Rhodobaca barguzinensis strain alga05 Genome.</title>
        <authorList>
            <person name="Kopejtka K."/>
            <person name="Tomasch J.M."/>
            <person name="Bunk B."/>
            <person name="Koblizek M."/>
        </authorList>
    </citation>
    <scope>NUCLEOTIDE SEQUENCE [LARGE SCALE GENOMIC DNA]</scope>
    <source>
        <strain evidence="3">alga05</strain>
    </source>
</reference>
<evidence type="ECO:0000256" key="1">
    <source>
        <dbReference type="SAM" id="Phobius"/>
    </source>
</evidence>
<sequence>MSAPDHNAEGRNQQDADHLMLFLDAARDSPPEMSTSLRERILTDAMASRTAPARPTVNALGWRNWFSGWAAPGFAGGVTVAVLGFWIGVTMPMPVMALDAPEWLQGALGYLDLMAVQLIGIDDPLLMEF</sequence>